<proteinExistence type="predicted"/>
<comment type="caution">
    <text evidence="1">The sequence shown here is derived from an EMBL/GenBank/DDBJ whole genome shotgun (WGS) entry which is preliminary data.</text>
</comment>
<sequence length="940" mass="108112">MERKKGIYIMQLDGKDAYLANYSSAENNTGYTTQNKDGVYNLKKFKAAFDYSLDLLQLRFVYKTVYRNNRFSFWENKKEFSPCLINVSFRYAVKAYNRTAANIYLKYGHALSMEKIEDCVHIENGTLIAVMVDTPVKKPVDSHILGRYFYWEHGVYKAKKNITTLVSVADIRRQLYQKGFICNGIHYVRWKRSSGSARVGKCLFIDERLYPKMHKWETAGLHIPPGTPIDLAALESYIALTASSMIDTIKILPENILVIEDYMSVFFDDVIRVQEANGCLKAADCKSKITNSIWDGQSLIDPSLMGRYKSKGMLLLRNRLFKSCCFNTNIQRWFADHGITQVRQLNGFTLAQDISDIKLITTPSSIKYLKFGTLQQWFKHLLPDFGIVKFEKPPHFLDGTATQTHYQLINSLQLSKEEVAQLLQPTFSFLDLLKKDPAVLRWWIKVYPQENFADAGIKSKSEIIYRLLGSNEAFSKTKLYDDFRADFLKAFIKHLKEGRVLVNGCYATLCGNPIEMLQAAIGKFSGKPQTPPGTLYCKRFEDGQLLLGSRSPHITFSNILLAKNTVNLLINRYINATEEIVFINSINENILQKLAGCDFDSDAILLTDNTVLIRAAMRNKDRFKVAVCDVAGIKNKRRYLPEEQADLDIQTSKNLIGDIVNLSQELNTLVWDMLADGKTFTDIQDIYMDICKLSVASGIEIDKAKKEFLVDNSRELASIRKKYAKEKDHKQIKPNFFAHLAKRKGYYNAAKKAYIKHKTAMDYLQSCIHAYRCTKKGKAVKKEFLPFSEILDHSGFSSKRVYYKQIKETLEDVYQTNQAVSAVFADKHKTTEEKFGEVFSLRECCALRLGKKQFNRDTMLTLLKSIEKEENKKYRRFIFYTLFSFPNNSFFSVLKESRTPCKTLKKDCNGSIEILGCRYSHTDLPMQKQDVFFDEFSNKP</sequence>
<evidence type="ECO:0000313" key="1">
    <source>
        <dbReference type="EMBL" id="HIQ79944.1"/>
    </source>
</evidence>
<dbReference type="EMBL" id="DVFW01000010">
    <property type="protein sequence ID" value="HIQ79944.1"/>
    <property type="molecule type" value="Genomic_DNA"/>
</dbReference>
<name>A0A9D0ZGM2_9FIRM</name>
<reference evidence="1" key="2">
    <citation type="journal article" date="2021" name="PeerJ">
        <title>Extensive microbial diversity within the chicken gut microbiome revealed by metagenomics and culture.</title>
        <authorList>
            <person name="Gilroy R."/>
            <person name="Ravi A."/>
            <person name="Getino M."/>
            <person name="Pursley I."/>
            <person name="Horton D.L."/>
            <person name="Alikhan N.F."/>
            <person name="Baker D."/>
            <person name="Gharbi K."/>
            <person name="Hall N."/>
            <person name="Watson M."/>
            <person name="Adriaenssens E.M."/>
            <person name="Foster-Nyarko E."/>
            <person name="Jarju S."/>
            <person name="Secka A."/>
            <person name="Antonio M."/>
            <person name="Oren A."/>
            <person name="Chaudhuri R.R."/>
            <person name="La Ragione R."/>
            <person name="Hildebrand F."/>
            <person name="Pallen M.J."/>
        </authorList>
    </citation>
    <scope>NUCLEOTIDE SEQUENCE</scope>
    <source>
        <strain evidence="1">ChiSjej1B19-3389</strain>
    </source>
</reference>
<protein>
    <submittedName>
        <fullName evidence="1">Uncharacterized protein</fullName>
    </submittedName>
</protein>
<dbReference type="AlphaFoldDB" id="A0A9D0ZGM2"/>
<gene>
    <name evidence="1" type="ORF">IAD32_01505</name>
</gene>
<reference evidence="1" key="1">
    <citation type="submission" date="2020-10" db="EMBL/GenBank/DDBJ databases">
        <authorList>
            <person name="Gilroy R."/>
        </authorList>
    </citation>
    <scope>NUCLEOTIDE SEQUENCE</scope>
    <source>
        <strain evidence="1">ChiSjej1B19-3389</strain>
    </source>
</reference>
<dbReference type="Proteomes" id="UP000886787">
    <property type="component" value="Unassembled WGS sequence"/>
</dbReference>
<evidence type="ECO:0000313" key="2">
    <source>
        <dbReference type="Proteomes" id="UP000886787"/>
    </source>
</evidence>
<accession>A0A9D0ZGM2</accession>
<organism evidence="1 2">
    <name type="scientific">Candidatus Scatavimonas merdigallinarum</name>
    <dbReference type="NCBI Taxonomy" id="2840914"/>
    <lineage>
        <taxon>Bacteria</taxon>
        <taxon>Bacillati</taxon>
        <taxon>Bacillota</taxon>
        <taxon>Clostridia</taxon>
        <taxon>Eubacteriales</taxon>
        <taxon>Oscillospiraceae</taxon>
        <taxon>Oscillospiraceae incertae sedis</taxon>
        <taxon>Candidatus Scatavimonas</taxon>
    </lineage>
</organism>